<protein>
    <submittedName>
        <fullName evidence="7">DNA repair helicase</fullName>
    </submittedName>
</protein>
<evidence type="ECO:0000259" key="5">
    <source>
        <dbReference type="PROSITE" id="PS51192"/>
    </source>
</evidence>
<proteinExistence type="predicted"/>
<organism evidence="7 8">
    <name type="scientific">Reticulibacter mediterranei</name>
    <dbReference type="NCBI Taxonomy" id="2778369"/>
    <lineage>
        <taxon>Bacteria</taxon>
        <taxon>Bacillati</taxon>
        <taxon>Chloroflexota</taxon>
        <taxon>Ktedonobacteria</taxon>
        <taxon>Ktedonobacterales</taxon>
        <taxon>Reticulibacteraceae</taxon>
        <taxon>Reticulibacter</taxon>
    </lineage>
</organism>
<dbReference type="EMBL" id="BNJK01000001">
    <property type="protein sequence ID" value="GHO95236.1"/>
    <property type="molecule type" value="Genomic_DNA"/>
</dbReference>
<dbReference type="Pfam" id="PF00271">
    <property type="entry name" value="Helicase_C"/>
    <property type="match status" value="1"/>
</dbReference>
<dbReference type="PROSITE" id="PS51194">
    <property type="entry name" value="HELICASE_CTER"/>
    <property type="match status" value="1"/>
</dbReference>
<dbReference type="RefSeq" id="WP_220205926.1">
    <property type="nucleotide sequence ID" value="NZ_BNJK01000001.1"/>
</dbReference>
<sequence length="459" mass="52429">MHVMSRAIFFQGGTLVLQDVPEQEQLAAPFQWIKGRWRCEGYHYRALRPILHQLAIQNTVPRWKSLNFTLHDAREPHDYQVEALTAWDQAGQCGSIILPTGAGKTFLAIQAIHRVNRSTVVVAPTIDLLHQWYARLVHAFGTEVGVYYGGEKKVLPLTVTTYHSAGDLMSDYGNMFKLLIFDEVHHLPAPSWGETALMSPAPLRLGLTATYPQEHEQGNGRWHVDELIGPIVYTKRMEDLVGLQLARYRTQRVRIDLTDEERARYDSDHAIYMGFVRTRRLPQRHGPGWLLELMRLSAFDTQARRALLARQRMQRLLAHAEGKFTLLEHLLQEHVTERILVFTEHNAAAYEIARRYLVPVITHETPAAERKQILDGFQSGIYRVIVTSRVLNEGVDVPESKVAIVLGGTSGAREYVQRLGRVLRKVEHKEAILYEVIARKTIEEGKAQRRQRARKALAG</sequence>
<dbReference type="InterPro" id="IPR014001">
    <property type="entry name" value="Helicase_ATP-bd"/>
</dbReference>
<dbReference type="InterPro" id="IPR006935">
    <property type="entry name" value="Helicase/UvrB_N"/>
</dbReference>
<feature type="domain" description="Helicase ATP-binding" evidence="5">
    <location>
        <begin position="96"/>
        <end position="229"/>
    </location>
</feature>
<dbReference type="Pfam" id="PF04851">
    <property type="entry name" value="ResIII"/>
    <property type="match status" value="1"/>
</dbReference>
<evidence type="ECO:0000256" key="3">
    <source>
        <dbReference type="ARBA" id="ARBA00022806"/>
    </source>
</evidence>
<reference evidence="7" key="1">
    <citation type="submission" date="2020-10" db="EMBL/GenBank/DDBJ databases">
        <title>Taxonomic study of unclassified bacteria belonging to the class Ktedonobacteria.</title>
        <authorList>
            <person name="Yabe S."/>
            <person name="Wang C.M."/>
            <person name="Zheng Y."/>
            <person name="Sakai Y."/>
            <person name="Cavaletti L."/>
            <person name="Monciardini P."/>
            <person name="Donadio S."/>
        </authorList>
    </citation>
    <scope>NUCLEOTIDE SEQUENCE</scope>
    <source>
        <strain evidence="7">ID150040</strain>
    </source>
</reference>
<dbReference type="PANTHER" id="PTHR11274:SF0">
    <property type="entry name" value="GENERAL TRANSCRIPTION AND DNA REPAIR FACTOR IIH HELICASE SUBUNIT XPB"/>
    <property type="match status" value="1"/>
</dbReference>
<dbReference type="CDD" id="cd17926">
    <property type="entry name" value="DEXHc_RE"/>
    <property type="match status" value="1"/>
</dbReference>
<dbReference type="InterPro" id="IPR050615">
    <property type="entry name" value="ATP-dep_DNA_Helicase"/>
</dbReference>
<evidence type="ECO:0000259" key="6">
    <source>
        <dbReference type="PROSITE" id="PS51194"/>
    </source>
</evidence>
<evidence type="ECO:0000256" key="1">
    <source>
        <dbReference type="ARBA" id="ARBA00022741"/>
    </source>
</evidence>
<dbReference type="GO" id="GO:0003677">
    <property type="term" value="F:DNA binding"/>
    <property type="evidence" value="ECO:0007669"/>
    <property type="project" value="InterPro"/>
</dbReference>
<comment type="caution">
    <text evidence="7">The sequence shown here is derived from an EMBL/GenBank/DDBJ whole genome shotgun (WGS) entry which is preliminary data.</text>
</comment>
<name>A0A8J3IS38_9CHLR</name>
<keyword evidence="2" id="KW-0378">Hydrolase</keyword>
<dbReference type="GO" id="GO:0016787">
    <property type="term" value="F:hydrolase activity"/>
    <property type="evidence" value="ECO:0007669"/>
    <property type="project" value="UniProtKB-KW"/>
</dbReference>
<dbReference type="GO" id="GO:0005524">
    <property type="term" value="F:ATP binding"/>
    <property type="evidence" value="ECO:0007669"/>
    <property type="project" value="UniProtKB-KW"/>
</dbReference>
<dbReference type="SMART" id="SM00490">
    <property type="entry name" value="HELICc"/>
    <property type="match status" value="1"/>
</dbReference>
<accession>A0A8J3IS38</accession>
<dbReference type="Gene3D" id="3.40.50.300">
    <property type="entry name" value="P-loop containing nucleotide triphosphate hydrolases"/>
    <property type="match status" value="2"/>
</dbReference>
<keyword evidence="4" id="KW-0067">ATP-binding</keyword>
<dbReference type="GO" id="GO:0004386">
    <property type="term" value="F:helicase activity"/>
    <property type="evidence" value="ECO:0007669"/>
    <property type="project" value="UniProtKB-KW"/>
</dbReference>
<dbReference type="Proteomes" id="UP000597444">
    <property type="component" value="Unassembled WGS sequence"/>
</dbReference>
<evidence type="ECO:0000256" key="2">
    <source>
        <dbReference type="ARBA" id="ARBA00022801"/>
    </source>
</evidence>
<keyword evidence="8" id="KW-1185">Reference proteome</keyword>
<dbReference type="InterPro" id="IPR027417">
    <property type="entry name" value="P-loop_NTPase"/>
</dbReference>
<evidence type="ECO:0000313" key="8">
    <source>
        <dbReference type="Proteomes" id="UP000597444"/>
    </source>
</evidence>
<feature type="domain" description="Helicase C-terminal" evidence="6">
    <location>
        <begin position="326"/>
        <end position="459"/>
    </location>
</feature>
<keyword evidence="1" id="KW-0547">Nucleotide-binding</keyword>
<dbReference type="AlphaFoldDB" id="A0A8J3IS38"/>
<dbReference type="SMART" id="SM00487">
    <property type="entry name" value="DEXDc"/>
    <property type="match status" value="1"/>
</dbReference>
<evidence type="ECO:0000313" key="7">
    <source>
        <dbReference type="EMBL" id="GHO95236.1"/>
    </source>
</evidence>
<gene>
    <name evidence="7" type="ORF">KSF_052840</name>
</gene>
<dbReference type="PROSITE" id="PS51192">
    <property type="entry name" value="HELICASE_ATP_BIND_1"/>
    <property type="match status" value="1"/>
</dbReference>
<dbReference type="InterPro" id="IPR001650">
    <property type="entry name" value="Helicase_C-like"/>
</dbReference>
<dbReference type="PANTHER" id="PTHR11274">
    <property type="entry name" value="RAD25/XP-B DNA REPAIR HELICASE"/>
    <property type="match status" value="1"/>
</dbReference>
<evidence type="ECO:0000256" key="4">
    <source>
        <dbReference type="ARBA" id="ARBA00022840"/>
    </source>
</evidence>
<keyword evidence="3 7" id="KW-0347">Helicase</keyword>
<dbReference type="SUPFAM" id="SSF52540">
    <property type="entry name" value="P-loop containing nucleoside triphosphate hydrolases"/>
    <property type="match status" value="1"/>
</dbReference>